<keyword evidence="2" id="KW-1185">Reference proteome</keyword>
<organism evidence="1 2">
    <name type="scientific">Crotalaria pallida</name>
    <name type="common">Smooth rattlebox</name>
    <name type="synonym">Crotalaria striata</name>
    <dbReference type="NCBI Taxonomy" id="3830"/>
    <lineage>
        <taxon>Eukaryota</taxon>
        <taxon>Viridiplantae</taxon>
        <taxon>Streptophyta</taxon>
        <taxon>Embryophyta</taxon>
        <taxon>Tracheophyta</taxon>
        <taxon>Spermatophyta</taxon>
        <taxon>Magnoliopsida</taxon>
        <taxon>eudicotyledons</taxon>
        <taxon>Gunneridae</taxon>
        <taxon>Pentapetalae</taxon>
        <taxon>rosids</taxon>
        <taxon>fabids</taxon>
        <taxon>Fabales</taxon>
        <taxon>Fabaceae</taxon>
        <taxon>Papilionoideae</taxon>
        <taxon>50 kb inversion clade</taxon>
        <taxon>genistoids sensu lato</taxon>
        <taxon>core genistoids</taxon>
        <taxon>Crotalarieae</taxon>
        <taxon>Crotalaria</taxon>
    </lineage>
</organism>
<evidence type="ECO:0000313" key="2">
    <source>
        <dbReference type="Proteomes" id="UP001372338"/>
    </source>
</evidence>
<dbReference type="Proteomes" id="UP001372338">
    <property type="component" value="Unassembled WGS sequence"/>
</dbReference>
<reference evidence="1 2" key="1">
    <citation type="submission" date="2024-01" db="EMBL/GenBank/DDBJ databases">
        <title>The genomes of 5 underutilized Papilionoideae crops provide insights into root nodulation and disease resistanc.</title>
        <authorList>
            <person name="Yuan L."/>
        </authorList>
    </citation>
    <scope>NUCLEOTIDE SEQUENCE [LARGE SCALE GENOMIC DNA]</scope>
    <source>
        <strain evidence="1">ZHUSHIDOU_FW_LH</strain>
        <tissue evidence="1">Leaf</tissue>
    </source>
</reference>
<dbReference type="EMBL" id="JAYWIO010000004">
    <property type="protein sequence ID" value="KAK7266027.1"/>
    <property type="molecule type" value="Genomic_DNA"/>
</dbReference>
<evidence type="ECO:0000313" key="1">
    <source>
        <dbReference type="EMBL" id="KAK7266027.1"/>
    </source>
</evidence>
<gene>
    <name evidence="1" type="ORF">RIF29_18666</name>
</gene>
<name>A0AAN9EY16_CROPI</name>
<proteinExistence type="predicted"/>
<comment type="caution">
    <text evidence="1">The sequence shown here is derived from an EMBL/GenBank/DDBJ whole genome shotgun (WGS) entry which is preliminary data.</text>
</comment>
<accession>A0AAN9EY16</accession>
<dbReference type="AlphaFoldDB" id="A0AAN9EY16"/>
<sequence length="77" mass="8807">MQRTTMMINNNGEEEEKKFWKNRFEQRSLGVGREKKGIKRSSEPIFSAPNDIRNRVSTIHNIKKNIACPTVMVAAGS</sequence>
<protein>
    <submittedName>
        <fullName evidence="1">Uncharacterized protein</fullName>
    </submittedName>
</protein>